<sequence length="501" mass="54777">MPRPRTRNMIFAIFAIILLAPHLPAQTDAFVQRTGTKLTLNSAPFRYSGPNVEWLGLEGYGPHDPMGPRLPSHFEIDDAFDTAAEMGAKVVRAQTMGDTVGCPLCIEPTEGNFNESAFASSDYAIAAAHKRGMKLIIPLVGDCATCAGGGIGQYLAWHRKPNPQDFFTDPALIAAYEKHIDAVLSHLNPITGLRYKDDPTIMAWENCNMCGILTMLSGGDATALGQVSAWVETIGTHIKQQDPHHLYLDTSGIYRVYPPVLDNKATDLATFEFYPHWDILLGPNQPPTTAATFTHDAATVTSHGKVFIVNEFGWDRTDWKTPADFENVLITLSTDPNVSGDGFWALQAHFDNFGFQPIPADSNNPVFAEHGESGQWWALYYPGVKTLVNTAEDMAARAQLLRAHAYTMSGTAVPKHNIPPRPVITSTVIVGLIAWRGSAGAVRYSVERNDAGSKEWKPICDRCATDTDDPWVDPHGALGGVHYRVIAWNADGVPSEPSDPR</sequence>
<evidence type="ECO:0000256" key="2">
    <source>
        <dbReference type="ARBA" id="ARBA00004613"/>
    </source>
</evidence>
<evidence type="ECO:0000256" key="7">
    <source>
        <dbReference type="ARBA" id="ARBA00023295"/>
    </source>
</evidence>
<keyword evidence="6" id="KW-0378">Hydrolase</keyword>
<evidence type="ECO:0000256" key="4">
    <source>
        <dbReference type="ARBA" id="ARBA00022525"/>
    </source>
</evidence>
<evidence type="ECO:0000256" key="8">
    <source>
        <dbReference type="SAM" id="SignalP"/>
    </source>
</evidence>
<dbReference type="Proteomes" id="UP000535182">
    <property type="component" value="Unassembled WGS sequence"/>
</dbReference>
<proteinExistence type="predicted"/>
<dbReference type="EMBL" id="JACHEB010000011">
    <property type="protein sequence ID" value="MBB5330789.1"/>
    <property type="molecule type" value="Genomic_DNA"/>
</dbReference>
<dbReference type="RefSeq" id="WP_183980531.1">
    <property type="nucleotide sequence ID" value="NZ_JACHEB010000011.1"/>
</dbReference>
<feature type="domain" description="Glycoside hydrolase family 5" evidence="9">
    <location>
        <begin position="29"/>
        <end position="247"/>
    </location>
</feature>
<comment type="catalytic activity">
    <reaction evidence="1">
        <text>Random hydrolysis of (1-&gt;4)-beta-D-mannosidic linkages in mannans, galactomannans and glucomannans.</text>
        <dbReference type="EC" id="3.2.1.78"/>
    </reaction>
</comment>
<comment type="caution">
    <text evidence="10">The sequence shown here is derived from an EMBL/GenBank/DDBJ whole genome shotgun (WGS) entry which is preliminary data.</text>
</comment>
<dbReference type="PANTHER" id="PTHR31451:SF39">
    <property type="entry name" value="MANNAN ENDO-1,4-BETA-MANNOSIDASE 1"/>
    <property type="match status" value="1"/>
</dbReference>
<feature type="signal peptide" evidence="8">
    <location>
        <begin position="1"/>
        <end position="25"/>
    </location>
</feature>
<dbReference type="EC" id="3.2.1.78" evidence="3"/>
<dbReference type="PANTHER" id="PTHR31451">
    <property type="match status" value="1"/>
</dbReference>
<reference evidence="10 11" key="1">
    <citation type="submission" date="2020-08" db="EMBL/GenBank/DDBJ databases">
        <title>Genomic Encyclopedia of Type Strains, Phase IV (KMG-V): Genome sequencing to study the core and pangenomes of soil and plant-associated prokaryotes.</title>
        <authorList>
            <person name="Whitman W."/>
        </authorList>
    </citation>
    <scope>NUCLEOTIDE SEQUENCE [LARGE SCALE GENOMIC DNA]</scope>
    <source>
        <strain evidence="10 11">X5P2</strain>
    </source>
</reference>
<dbReference type="InterPro" id="IPR017853">
    <property type="entry name" value="GH"/>
</dbReference>
<evidence type="ECO:0000256" key="5">
    <source>
        <dbReference type="ARBA" id="ARBA00022729"/>
    </source>
</evidence>
<keyword evidence="5 8" id="KW-0732">Signal</keyword>
<dbReference type="Pfam" id="PF26410">
    <property type="entry name" value="GH5_mannosidase"/>
    <property type="match status" value="1"/>
</dbReference>
<evidence type="ECO:0000256" key="1">
    <source>
        <dbReference type="ARBA" id="ARBA00001678"/>
    </source>
</evidence>
<keyword evidence="4" id="KW-0964">Secreted</keyword>
<evidence type="ECO:0000259" key="9">
    <source>
        <dbReference type="Pfam" id="PF26410"/>
    </source>
</evidence>
<accession>A0A9X0U5R1</accession>
<evidence type="ECO:0000256" key="6">
    <source>
        <dbReference type="ARBA" id="ARBA00022801"/>
    </source>
</evidence>
<dbReference type="GO" id="GO:0016985">
    <property type="term" value="F:mannan endo-1,4-beta-mannosidase activity"/>
    <property type="evidence" value="ECO:0007669"/>
    <property type="project" value="TreeGrafter"/>
</dbReference>
<protein>
    <recommendedName>
        <fullName evidence="3">mannan endo-1,4-beta-mannosidase</fullName>
        <ecNumber evidence="3">3.2.1.78</ecNumber>
    </recommendedName>
</protein>
<dbReference type="SUPFAM" id="SSF51445">
    <property type="entry name" value="(Trans)glycosidases"/>
    <property type="match status" value="1"/>
</dbReference>
<keyword evidence="7" id="KW-0326">Glycosidase</keyword>
<dbReference type="AlphaFoldDB" id="A0A9X0U5R1"/>
<gene>
    <name evidence="10" type="ORF">HDF14_004425</name>
</gene>
<feature type="chain" id="PRO_5040846377" description="mannan endo-1,4-beta-mannosidase" evidence="8">
    <location>
        <begin position="26"/>
        <end position="501"/>
    </location>
</feature>
<name>A0A9X0U5R1_9BACT</name>
<dbReference type="Gene3D" id="3.20.20.80">
    <property type="entry name" value="Glycosidases"/>
    <property type="match status" value="1"/>
</dbReference>
<evidence type="ECO:0000256" key="3">
    <source>
        <dbReference type="ARBA" id="ARBA00012706"/>
    </source>
</evidence>
<dbReference type="InterPro" id="IPR001547">
    <property type="entry name" value="Glyco_hydro_5"/>
</dbReference>
<dbReference type="GO" id="GO:0005576">
    <property type="term" value="C:extracellular region"/>
    <property type="evidence" value="ECO:0007669"/>
    <property type="project" value="UniProtKB-SubCell"/>
</dbReference>
<keyword evidence="11" id="KW-1185">Reference proteome</keyword>
<organism evidence="10 11">
    <name type="scientific">Tunturiibacter gelidiferens</name>
    <dbReference type="NCBI Taxonomy" id="3069689"/>
    <lineage>
        <taxon>Bacteria</taxon>
        <taxon>Pseudomonadati</taxon>
        <taxon>Acidobacteriota</taxon>
        <taxon>Terriglobia</taxon>
        <taxon>Terriglobales</taxon>
        <taxon>Acidobacteriaceae</taxon>
        <taxon>Tunturiibacter</taxon>
    </lineage>
</organism>
<dbReference type="InterPro" id="IPR045053">
    <property type="entry name" value="MAN-like"/>
</dbReference>
<evidence type="ECO:0000313" key="10">
    <source>
        <dbReference type="EMBL" id="MBB5330789.1"/>
    </source>
</evidence>
<comment type="subcellular location">
    <subcellularLocation>
        <location evidence="2">Secreted</location>
    </subcellularLocation>
</comment>
<evidence type="ECO:0000313" key="11">
    <source>
        <dbReference type="Proteomes" id="UP000535182"/>
    </source>
</evidence>